<feature type="signal peptide" evidence="1">
    <location>
        <begin position="1"/>
        <end position="20"/>
    </location>
</feature>
<dbReference type="PROSITE" id="PS50231">
    <property type="entry name" value="RICIN_B_LECTIN"/>
    <property type="match status" value="2"/>
</dbReference>
<feature type="chain" id="PRO_5046032621" evidence="1">
    <location>
        <begin position="21"/>
        <end position="685"/>
    </location>
</feature>
<dbReference type="PANTHER" id="PTHR38792">
    <property type="entry name" value="BNR/ASP-BOX REPEAT DOMAIN PROTEIN (AFU_ORTHOLOGUE AFUA_7G06430)-RELATED"/>
    <property type="match status" value="1"/>
</dbReference>
<dbReference type="CDD" id="cd15482">
    <property type="entry name" value="Sialidase_non-viral"/>
    <property type="match status" value="2"/>
</dbReference>
<evidence type="ECO:0000313" key="3">
    <source>
        <dbReference type="EMBL" id="MBU9725906.1"/>
    </source>
</evidence>
<dbReference type="SUPFAM" id="SSF50939">
    <property type="entry name" value="Sialidases"/>
    <property type="match status" value="1"/>
</dbReference>
<gene>
    <name evidence="3" type="ORF">KTH90_07750</name>
</gene>
<dbReference type="Pfam" id="PF14200">
    <property type="entry name" value="RicinB_lectin_2"/>
    <property type="match status" value="3"/>
</dbReference>
<dbReference type="InterPro" id="IPR000772">
    <property type="entry name" value="Ricin_B_lectin"/>
</dbReference>
<name>A0ABS6K622_9FIRM</name>
<keyword evidence="4" id="KW-1185">Reference proteome</keyword>
<dbReference type="SUPFAM" id="SSF50370">
    <property type="entry name" value="Ricin B-like lectins"/>
    <property type="match status" value="2"/>
</dbReference>
<evidence type="ECO:0000259" key="2">
    <source>
        <dbReference type="SMART" id="SM00458"/>
    </source>
</evidence>
<organism evidence="3 4">
    <name type="scientific">Diplocloster modestus</name>
    <dbReference type="NCBI Taxonomy" id="2850322"/>
    <lineage>
        <taxon>Bacteria</taxon>
        <taxon>Bacillati</taxon>
        <taxon>Bacillota</taxon>
        <taxon>Clostridia</taxon>
        <taxon>Lachnospirales</taxon>
        <taxon>Lachnospiraceae</taxon>
        <taxon>Diplocloster</taxon>
    </lineage>
</organism>
<dbReference type="SMART" id="SM00458">
    <property type="entry name" value="RICIN"/>
    <property type="match status" value="2"/>
</dbReference>
<dbReference type="PANTHER" id="PTHR38792:SF3">
    <property type="entry name" value="BNR_ASP-BOX REPEAT DOMAIN PROTEIN (AFU_ORTHOLOGUE AFUA_7G06430)-RELATED"/>
    <property type="match status" value="1"/>
</dbReference>
<dbReference type="Proteomes" id="UP001314681">
    <property type="component" value="Unassembled WGS sequence"/>
</dbReference>
<dbReference type="InterPro" id="IPR035992">
    <property type="entry name" value="Ricin_B-like_lectins"/>
</dbReference>
<dbReference type="EMBL" id="JAHQCX010000004">
    <property type="protein sequence ID" value="MBU9725906.1"/>
    <property type="molecule type" value="Genomic_DNA"/>
</dbReference>
<protein>
    <submittedName>
        <fullName evidence="3">RICIN domain-containing protein</fullName>
    </submittedName>
</protein>
<accession>A0ABS6K622</accession>
<dbReference type="Gene3D" id="2.80.10.50">
    <property type="match status" value="4"/>
</dbReference>
<dbReference type="RefSeq" id="WP_238726583.1">
    <property type="nucleotide sequence ID" value="NZ_JAHQCX010000004.1"/>
</dbReference>
<evidence type="ECO:0000313" key="4">
    <source>
        <dbReference type="Proteomes" id="UP001314681"/>
    </source>
</evidence>
<reference evidence="3 4" key="1">
    <citation type="submission" date="2021-06" db="EMBL/GenBank/DDBJ databases">
        <title>Description of novel taxa of the family Lachnospiraceae.</title>
        <authorList>
            <person name="Chaplin A.V."/>
            <person name="Sokolova S.R."/>
            <person name="Pikina A.P."/>
            <person name="Korzhanova M."/>
            <person name="Belova V."/>
            <person name="Korostin D."/>
            <person name="Efimov B.A."/>
        </authorList>
    </citation>
    <scope>NUCLEOTIDE SEQUENCE [LARGE SCALE GENOMIC DNA]</scope>
    <source>
        <strain evidence="3 4">ASD4241</strain>
    </source>
</reference>
<feature type="domain" description="Ricin B lectin" evidence="2">
    <location>
        <begin position="547"/>
        <end position="683"/>
    </location>
</feature>
<dbReference type="Gene3D" id="2.120.10.10">
    <property type="match status" value="1"/>
</dbReference>
<keyword evidence="1" id="KW-0732">Signal</keyword>
<comment type="caution">
    <text evidence="3">The sequence shown here is derived from an EMBL/GenBank/DDBJ whole genome shotgun (WGS) entry which is preliminary data.</text>
</comment>
<feature type="domain" description="Ricin B lectin" evidence="2">
    <location>
        <begin position="403"/>
        <end position="538"/>
    </location>
</feature>
<proteinExistence type="predicted"/>
<evidence type="ECO:0000256" key="1">
    <source>
        <dbReference type="SAM" id="SignalP"/>
    </source>
</evidence>
<sequence>MKKRHLGVLSGIITMLLALSVITGQPTTAEGAQASDTPMITWEEPVLVHNIMPFTDAGPDARGERPGNFGSQFPRMITNGNTWLAAYTIYRNNGYLADPAGGNELQIAKSGDGGQNWNIIATITDPGRDLDNAQLLQLENGDILLACRSVIWHQSYKLDVYKSSDQGYHWSYLSTIDEISGAPGELANPDRGVYEPYMVQLDADTIGVMYASEKYAVSSPAYSQILAMKTSNTAGQTWGEEIWTVYDTEHENARPGMPVWTKMQNGKYILVYEIVGTTDVDVFYKISEDGINWPAGMGSQIPGQKGAPFVLALSSGELVVTSNTHKISVSRDEGTTWNLESNAPFGSLFGDADNLWPALYQTGSDQIVCITSAGRSGSGYTDSGHNIQLRRGYLNPPSPGLDGGCYKLKPKHTDKYLDLDAGSGEEGANIQIWDENWESPQEWIFEAVGNDSYKIVSAHTGKVLTVDGSTAGSNVMQASWTDSESQRWRFESLGDGYYRIRSGSTDLCLDVDSGKSEAGSNVQVWTQNGLEPQCWQIEAVSGIKTNTPYVFLAKHSGKAVEVKDGLTEPGANVQQWESNGGSWQQWELLMDTDGYYSVKNVNSSLCLDVSEGSILNGANIQQWTPNGLNPQKWTVLSRGKGYYTIIAKNSGKCLDIDAGRVENGANIQQWEFNGLDPQCFKIIVK</sequence>
<dbReference type="InterPro" id="IPR036278">
    <property type="entry name" value="Sialidase_sf"/>
</dbReference>
<dbReference type="CDD" id="cd00161">
    <property type="entry name" value="beta-trefoil_Ricin-like"/>
    <property type="match status" value="2"/>
</dbReference>